<gene>
    <name evidence="1" type="ORF">DXC78_03520</name>
</gene>
<name>A0A3E3E6C0_9FIRM</name>
<dbReference type="Proteomes" id="UP000260721">
    <property type="component" value="Unassembled WGS sequence"/>
</dbReference>
<dbReference type="InterPro" id="IPR008577">
    <property type="entry name" value="DUF859"/>
</dbReference>
<dbReference type="EMBL" id="QUSK01000006">
    <property type="protein sequence ID" value="RGD77278.1"/>
    <property type="molecule type" value="Genomic_DNA"/>
</dbReference>
<comment type="caution">
    <text evidence="1">The sequence shown here is derived from an EMBL/GenBank/DDBJ whole genome shotgun (WGS) entry which is preliminary data.</text>
</comment>
<proteinExistence type="predicted"/>
<organism evidence="1 2">
    <name type="scientific">Faecalicoccus pleomorphus</name>
    <dbReference type="NCBI Taxonomy" id="1323"/>
    <lineage>
        <taxon>Bacteria</taxon>
        <taxon>Bacillati</taxon>
        <taxon>Bacillota</taxon>
        <taxon>Erysipelotrichia</taxon>
        <taxon>Erysipelotrichales</taxon>
        <taxon>Erysipelotrichaceae</taxon>
        <taxon>Faecalicoccus</taxon>
    </lineage>
</organism>
<evidence type="ECO:0000313" key="2">
    <source>
        <dbReference type="Proteomes" id="UP000260721"/>
    </source>
</evidence>
<dbReference type="AlphaFoldDB" id="A0A3E3E6C0"/>
<protein>
    <submittedName>
        <fullName evidence="1">Pilus assembly protein</fullName>
    </submittedName>
</protein>
<accession>A0A3E3E6C0</accession>
<sequence>MASSGSITTNEYQGRSVTLSWSLSSQSIEKNTSTISWTLKGSGSGGGWVKSGGFKAVINGTTVYSTSTDSRIQLYKGTTVASGTITIAHNADGTKSFSLSCQAGVYTYAVNVTASGTHTLNTIPRASSVKASNVNMGSAATITISRASSSFTHTLTYKFGNASGTIASKTSSTSVSWTPPVSLAGQIPSAVSGTCTITCDTYSGSTKVGSKTCTHTLTVPSSVKPVIGSLSATRVDGDVPSSWGMYVQTKSKATIQITGAAGSYGSSVKSYSISGGGYSGTADTLTTGFLNTSGTITFTATVTDSRGRVSDVKTTSISVVDYAPPYINSVVSQRALSNGTLNDDGTYIRAVVSFGYSSCGGKNTLSCSQLYKKNSDANWTSCGVSFHSDTPFTFGNGKISTDSTYDIKYSLTDAFCTISAQDIVSTAAVVMDFKSGGKGVAIGKVSETDSCFEIASSWSVKKKGSVESDFVISQGTSGIWTYRKWKSGIAECWCRKTITTNITNVWGSLYTSGRLDALDISFPFAFNSVPVVTANLTANWAGAFLMVPGDCKDASTTSTGTFELARGTAIDGKSYIVNFHVIGMT</sequence>
<evidence type="ECO:0000313" key="1">
    <source>
        <dbReference type="EMBL" id="RGD77278.1"/>
    </source>
</evidence>
<reference evidence="1 2" key="1">
    <citation type="submission" date="2018-08" db="EMBL/GenBank/DDBJ databases">
        <title>A genome reference for cultivated species of the human gut microbiota.</title>
        <authorList>
            <person name="Zou Y."/>
            <person name="Xue W."/>
            <person name="Luo G."/>
        </authorList>
    </citation>
    <scope>NUCLEOTIDE SEQUENCE [LARGE SCALE GENOMIC DNA]</scope>
    <source>
        <strain evidence="1 2">TF08-11</strain>
    </source>
</reference>
<dbReference type="Pfam" id="PF05895">
    <property type="entry name" value="DUF859"/>
    <property type="match status" value="1"/>
</dbReference>